<accession>A0A5C6CTK9</accession>
<evidence type="ECO:0000313" key="1">
    <source>
        <dbReference type="EMBL" id="TWU26877.1"/>
    </source>
</evidence>
<dbReference type="AlphaFoldDB" id="A0A5C6CTK9"/>
<sequence length="252" mass="29572">MRSVWGILFIGFASYTVSESSVAFGDEQRGDPADAVSQPIVISDLPSPPAAIASLIERGNVRFIYGPRPDSMQSPWQEDSRLARLRRGRRLAATTEYRLEYHFRSRNQWEFEDRGEDVRDLRISVWFTEARIEREHTVWFRQCPEFESFWTNRLVLHELDHVQISVDPGLEQRFRERLHSPTTIKRQFKRNETVDEAVVHRIVEAHVAEMFAPISDLVKIRYQELDRITDHGLLDFPPPTSIQTVKQWTPER</sequence>
<dbReference type="EMBL" id="SJPT01000001">
    <property type="protein sequence ID" value="TWU26877.1"/>
    <property type="molecule type" value="Genomic_DNA"/>
</dbReference>
<dbReference type="RefSeq" id="WP_146593149.1">
    <property type="nucleotide sequence ID" value="NZ_SJPT01000001.1"/>
</dbReference>
<evidence type="ECO:0000313" key="2">
    <source>
        <dbReference type="Proteomes" id="UP000316304"/>
    </source>
</evidence>
<dbReference type="Proteomes" id="UP000316304">
    <property type="component" value="Unassembled WGS sequence"/>
</dbReference>
<proteinExistence type="predicted"/>
<reference evidence="1 2" key="1">
    <citation type="submission" date="2019-02" db="EMBL/GenBank/DDBJ databases">
        <title>Deep-cultivation of Planctomycetes and their phenomic and genomic characterization uncovers novel biology.</title>
        <authorList>
            <person name="Wiegand S."/>
            <person name="Jogler M."/>
            <person name="Boedeker C."/>
            <person name="Pinto D."/>
            <person name="Vollmers J."/>
            <person name="Rivas-Marin E."/>
            <person name="Kohn T."/>
            <person name="Peeters S.H."/>
            <person name="Heuer A."/>
            <person name="Rast P."/>
            <person name="Oberbeckmann S."/>
            <person name="Bunk B."/>
            <person name="Jeske O."/>
            <person name="Meyerdierks A."/>
            <person name="Storesund J.E."/>
            <person name="Kallscheuer N."/>
            <person name="Luecker S."/>
            <person name="Lage O.M."/>
            <person name="Pohl T."/>
            <person name="Merkel B.J."/>
            <person name="Hornburger P."/>
            <person name="Mueller R.-W."/>
            <person name="Bruemmer F."/>
            <person name="Labrenz M."/>
            <person name="Spormann A.M."/>
            <person name="Op Den Camp H."/>
            <person name="Overmann J."/>
            <person name="Amann R."/>
            <person name="Jetten M.S.M."/>
            <person name="Mascher T."/>
            <person name="Medema M.H."/>
            <person name="Devos D.P."/>
            <person name="Kaster A.-K."/>
            <person name="Ovreas L."/>
            <person name="Rohde M."/>
            <person name="Galperin M.Y."/>
            <person name="Jogler C."/>
        </authorList>
    </citation>
    <scope>NUCLEOTIDE SEQUENCE [LARGE SCALE GENOMIC DNA]</scope>
    <source>
        <strain evidence="1 2">Pla52o</strain>
    </source>
</reference>
<name>A0A5C6CTK9_9BACT</name>
<comment type="caution">
    <text evidence="1">The sequence shown here is derived from an EMBL/GenBank/DDBJ whole genome shotgun (WGS) entry which is preliminary data.</text>
</comment>
<dbReference type="OrthoDB" id="274167at2"/>
<gene>
    <name evidence="1" type="ORF">Pla52o_07320</name>
</gene>
<keyword evidence="2" id="KW-1185">Reference proteome</keyword>
<protein>
    <submittedName>
        <fullName evidence="1">Uncharacterized protein</fullName>
    </submittedName>
</protein>
<organism evidence="1 2">
    <name type="scientific">Novipirellula galeiformis</name>
    <dbReference type="NCBI Taxonomy" id="2528004"/>
    <lineage>
        <taxon>Bacteria</taxon>
        <taxon>Pseudomonadati</taxon>
        <taxon>Planctomycetota</taxon>
        <taxon>Planctomycetia</taxon>
        <taxon>Pirellulales</taxon>
        <taxon>Pirellulaceae</taxon>
        <taxon>Novipirellula</taxon>
    </lineage>
</organism>